<keyword evidence="4 7" id="KW-1133">Transmembrane helix</keyword>
<name>A0A0P4W8X1_SCYOL</name>
<organism evidence="9">
    <name type="scientific">Scylla olivacea</name>
    <name type="common">Orange mud crab</name>
    <name type="synonym">Cancer olivacea</name>
    <dbReference type="NCBI Taxonomy" id="85551"/>
    <lineage>
        <taxon>Eukaryota</taxon>
        <taxon>Metazoa</taxon>
        <taxon>Ecdysozoa</taxon>
        <taxon>Arthropoda</taxon>
        <taxon>Crustacea</taxon>
        <taxon>Multicrustacea</taxon>
        <taxon>Malacostraca</taxon>
        <taxon>Eumalacostraca</taxon>
        <taxon>Eucarida</taxon>
        <taxon>Decapoda</taxon>
        <taxon>Pleocyemata</taxon>
        <taxon>Brachyura</taxon>
        <taxon>Eubrachyura</taxon>
        <taxon>Portunoidea</taxon>
        <taxon>Portunidae</taxon>
        <taxon>Portuninae</taxon>
        <taxon>Scylla</taxon>
    </lineage>
</organism>
<keyword evidence="3 7" id="KW-0812">Transmembrane</keyword>
<feature type="transmembrane region" description="Helical" evidence="7">
    <location>
        <begin position="290"/>
        <end position="314"/>
    </location>
</feature>
<feature type="region of interest" description="Disordered" evidence="6">
    <location>
        <begin position="406"/>
        <end position="428"/>
    </location>
</feature>
<dbReference type="GO" id="GO:0140410">
    <property type="term" value="F:monoatomic cation:bicarbonate symporter activity"/>
    <property type="evidence" value="ECO:0007669"/>
    <property type="project" value="TreeGrafter"/>
</dbReference>
<feature type="transmembrane region" description="Helical" evidence="7">
    <location>
        <begin position="326"/>
        <end position="348"/>
    </location>
</feature>
<dbReference type="Pfam" id="PF02535">
    <property type="entry name" value="Zip"/>
    <property type="match status" value="1"/>
</dbReference>
<evidence type="ECO:0000256" key="8">
    <source>
        <dbReference type="SAM" id="SignalP"/>
    </source>
</evidence>
<dbReference type="GO" id="GO:0071578">
    <property type="term" value="P:zinc ion import across plasma membrane"/>
    <property type="evidence" value="ECO:0007669"/>
    <property type="project" value="TreeGrafter"/>
</dbReference>
<feature type="transmembrane region" description="Helical" evidence="7">
    <location>
        <begin position="708"/>
        <end position="733"/>
    </location>
</feature>
<dbReference type="AlphaFoldDB" id="A0A0P4W8X1"/>
<feature type="compositionally biased region" description="Basic and acidic residues" evidence="6">
    <location>
        <begin position="101"/>
        <end position="110"/>
    </location>
</feature>
<feature type="region of interest" description="Disordered" evidence="6">
    <location>
        <begin position="67"/>
        <end position="215"/>
    </location>
</feature>
<dbReference type="GO" id="GO:0030003">
    <property type="term" value="P:intracellular monoatomic cation homeostasis"/>
    <property type="evidence" value="ECO:0007669"/>
    <property type="project" value="TreeGrafter"/>
</dbReference>
<feature type="transmembrane region" description="Helical" evidence="7">
    <location>
        <begin position="360"/>
        <end position="379"/>
    </location>
</feature>
<dbReference type="GO" id="GO:0005886">
    <property type="term" value="C:plasma membrane"/>
    <property type="evidence" value="ECO:0007669"/>
    <property type="project" value="TreeGrafter"/>
</dbReference>
<dbReference type="PANTHER" id="PTHR12191:SF37">
    <property type="entry name" value="ZINC TRANSPORTER FOI"/>
    <property type="match status" value="1"/>
</dbReference>
<evidence type="ECO:0000256" key="5">
    <source>
        <dbReference type="ARBA" id="ARBA00023136"/>
    </source>
</evidence>
<feature type="region of interest" description="Disordered" evidence="6">
    <location>
        <begin position="462"/>
        <end position="517"/>
    </location>
</feature>
<accession>A0A0P4W8X1</accession>
<evidence type="ECO:0000256" key="6">
    <source>
        <dbReference type="SAM" id="MobiDB-lite"/>
    </source>
</evidence>
<feature type="transmembrane region" description="Helical" evidence="7">
    <location>
        <begin position="652"/>
        <end position="671"/>
    </location>
</feature>
<keyword evidence="8" id="KW-0732">Signal</keyword>
<evidence type="ECO:0000256" key="2">
    <source>
        <dbReference type="ARBA" id="ARBA00006939"/>
    </source>
</evidence>
<protein>
    <recommendedName>
        <fullName evidence="10">Zinc transporter foi</fullName>
    </recommendedName>
</protein>
<keyword evidence="5 7" id="KW-0472">Membrane</keyword>
<sequence>MAALLVLLLLVVSRACQSCPVPNASDAQLLSADPYLQHIFSRYADESIPGASGVITHEGMMRLMQNLQGQPSHPDHEHDAGDDHVTHDHHPHNHTCSQTHGSHDSVHSGDDPTAGSDPARPHDPHGSERQPGDDHSHAKDYADDHHHHDNPHEDGHPRKRSLSTATTPSDAYDHHNHEHNHNDHHDHDREGGTHDKHGHGHGTRAGNTDFTKPTPIEGHIKCEELRELLGHGGASLSNAVTARGFINLCPALVAYLDLCPAEEGTQEDHDRSHGHSHSHHRRRDFTTESWVGAVTSMVVVGLMGLGCIMLIPALKRGQHYEQVSRFLIALAVGTLAGDALVHLLPHAISMKVPEGSNAHVLHSLYGFTALGGIIMFLFLERFHNMFCGHEHSHSHSHELAGELTRSKEEIDKETVGTTTTIEDTGSQSIDRIGEKLSKHSKHNSFIYAESVLTMDTQNCFEGCSSSPSSDANGNTGNGLERGRLGEDATASPHEETEVTVGMEKPAEKKLASHATERERLVTTPAEKEMGGELSLILDTPSASVRPKVIRQNSSSFNMVLQEYHVGHHGHSHHGHSHVTGRKDSLKAMILVGDALHTFLDGMAIGAAFGTSITGGVATSIAVLCHELPHKIGDFALLFEMGMGLAQALKMMLMLWVFSLLGVVMGVLLGSIPTASPWIYSFTAGVFIYLALVDLLSELSVNRGGNSGGVATQMFCQGMGMFTGAVIMLFIAIYEHDIENLINGSF</sequence>
<reference evidence="9" key="1">
    <citation type="submission" date="2015-09" db="EMBL/GenBank/DDBJ databases">
        <title>Scylla olivacea transcriptome.</title>
        <authorList>
            <person name="Ikhwanuddin M."/>
        </authorList>
    </citation>
    <scope>NUCLEOTIDE SEQUENCE</scope>
</reference>
<feature type="chain" id="PRO_5006070360" description="Zinc transporter foi" evidence="8">
    <location>
        <begin position="19"/>
        <end position="745"/>
    </location>
</feature>
<dbReference type="InterPro" id="IPR003689">
    <property type="entry name" value="ZIP"/>
</dbReference>
<evidence type="ECO:0000256" key="1">
    <source>
        <dbReference type="ARBA" id="ARBA00004141"/>
    </source>
</evidence>
<evidence type="ECO:0008006" key="10">
    <source>
        <dbReference type="Google" id="ProtNLM"/>
    </source>
</evidence>
<evidence type="ECO:0000256" key="7">
    <source>
        <dbReference type="SAM" id="Phobius"/>
    </source>
</evidence>
<feature type="signal peptide" evidence="8">
    <location>
        <begin position="1"/>
        <end position="18"/>
    </location>
</feature>
<proteinExistence type="inferred from homology"/>
<feature type="compositionally biased region" description="Basic and acidic residues" evidence="6">
    <location>
        <begin position="171"/>
        <end position="195"/>
    </location>
</feature>
<feature type="compositionally biased region" description="Basic and acidic residues" evidence="6">
    <location>
        <begin position="504"/>
        <end position="517"/>
    </location>
</feature>
<dbReference type="PANTHER" id="PTHR12191">
    <property type="entry name" value="SOLUTE CARRIER FAMILY 39"/>
    <property type="match status" value="1"/>
</dbReference>
<dbReference type="InterPro" id="IPR050799">
    <property type="entry name" value="ZIP_Transporter"/>
</dbReference>
<comment type="similarity">
    <text evidence="2">Belongs to the ZIP transporter (TC 2.A.5) family.</text>
</comment>
<comment type="subcellular location">
    <subcellularLocation>
        <location evidence="1">Membrane</location>
        <topology evidence="1">Multi-pass membrane protein</topology>
    </subcellularLocation>
</comment>
<evidence type="ECO:0000313" key="9">
    <source>
        <dbReference type="EMBL" id="JAI60302.1"/>
    </source>
</evidence>
<feature type="compositionally biased region" description="Basic and acidic residues" evidence="6">
    <location>
        <begin position="480"/>
        <end position="496"/>
    </location>
</feature>
<evidence type="ECO:0000256" key="3">
    <source>
        <dbReference type="ARBA" id="ARBA00022692"/>
    </source>
</evidence>
<feature type="compositionally biased region" description="Basic and acidic residues" evidence="6">
    <location>
        <begin position="119"/>
        <end position="156"/>
    </location>
</feature>
<feature type="compositionally biased region" description="Low complexity" evidence="6">
    <location>
        <begin position="415"/>
        <end position="425"/>
    </location>
</feature>
<feature type="transmembrane region" description="Helical" evidence="7">
    <location>
        <begin position="677"/>
        <end position="696"/>
    </location>
</feature>
<dbReference type="EMBL" id="GDRN01091266">
    <property type="protein sequence ID" value="JAI60302.1"/>
    <property type="molecule type" value="Transcribed_RNA"/>
</dbReference>
<feature type="compositionally biased region" description="Polar residues" evidence="6">
    <location>
        <begin position="462"/>
        <end position="474"/>
    </location>
</feature>
<dbReference type="GO" id="GO:0005385">
    <property type="term" value="F:zinc ion transmembrane transporter activity"/>
    <property type="evidence" value="ECO:0007669"/>
    <property type="project" value="TreeGrafter"/>
</dbReference>
<evidence type="ECO:0000256" key="4">
    <source>
        <dbReference type="ARBA" id="ARBA00022989"/>
    </source>
</evidence>
<feature type="compositionally biased region" description="Basic and acidic residues" evidence="6">
    <location>
        <begin position="73"/>
        <end position="88"/>
    </location>
</feature>